<evidence type="ECO:0000313" key="2">
    <source>
        <dbReference type="Proteomes" id="UP000823399"/>
    </source>
</evidence>
<accession>A0A9P7JVB3</accession>
<name>A0A9P7JVB3_9AGAM</name>
<evidence type="ECO:0000313" key="1">
    <source>
        <dbReference type="EMBL" id="KAG2110407.1"/>
    </source>
</evidence>
<dbReference type="AlphaFoldDB" id="A0A9P7JVB3"/>
<dbReference type="RefSeq" id="XP_041294085.1">
    <property type="nucleotide sequence ID" value="XM_041443997.1"/>
</dbReference>
<proteinExistence type="predicted"/>
<dbReference type="EMBL" id="JABBWM010000021">
    <property type="protein sequence ID" value="KAG2110407.1"/>
    <property type="molecule type" value="Genomic_DNA"/>
</dbReference>
<protein>
    <submittedName>
        <fullName evidence="1">Uncharacterized protein</fullName>
    </submittedName>
</protein>
<sequence length="110" mass="12279">MRLTRMTSTKMEMRREMRMRMGMEHLCANTSSLPCYLLMALVSLALYGGFSSSLVLHGSSLAPPWSSLVSPWPSSFLVPPWSFLVPSWFFSSLVLHDSSLAFSCSISLLP</sequence>
<gene>
    <name evidence="1" type="ORF">F5147DRAFT_836398</name>
</gene>
<comment type="caution">
    <text evidence="1">The sequence shown here is derived from an EMBL/GenBank/DDBJ whole genome shotgun (WGS) entry which is preliminary data.</text>
</comment>
<reference evidence="1" key="1">
    <citation type="journal article" date="2020" name="New Phytol.">
        <title>Comparative genomics reveals dynamic genome evolution in host specialist ectomycorrhizal fungi.</title>
        <authorList>
            <person name="Lofgren L.A."/>
            <person name="Nguyen N.H."/>
            <person name="Vilgalys R."/>
            <person name="Ruytinx J."/>
            <person name="Liao H.L."/>
            <person name="Branco S."/>
            <person name="Kuo A."/>
            <person name="LaButti K."/>
            <person name="Lipzen A."/>
            <person name="Andreopoulos W."/>
            <person name="Pangilinan J."/>
            <person name="Riley R."/>
            <person name="Hundley H."/>
            <person name="Na H."/>
            <person name="Barry K."/>
            <person name="Grigoriev I.V."/>
            <person name="Stajich J.E."/>
            <person name="Kennedy P.G."/>
        </authorList>
    </citation>
    <scope>NUCLEOTIDE SEQUENCE</scope>
    <source>
        <strain evidence="1">FC423</strain>
    </source>
</reference>
<dbReference type="Proteomes" id="UP000823399">
    <property type="component" value="Unassembled WGS sequence"/>
</dbReference>
<dbReference type="GeneID" id="64706256"/>
<keyword evidence="2" id="KW-1185">Reference proteome</keyword>
<organism evidence="1 2">
    <name type="scientific">Suillus discolor</name>
    <dbReference type="NCBI Taxonomy" id="1912936"/>
    <lineage>
        <taxon>Eukaryota</taxon>
        <taxon>Fungi</taxon>
        <taxon>Dikarya</taxon>
        <taxon>Basidiomycota</taxon>
        <taxon>Agaricomycotina</taxon>
        <taxon>Agaricomycetes</taxon>
        <taxon>Agaricomycetidae</taxon>
        <taxon>Boletales</taxon>
        <taxon>Suillineae</taxon>
        <taxon>Suillaceae</taxon>
        <taxon>Suillus</taxon>
    </lineage>
</organism>